<organism evidence="1 2">
    <name type="scientific">Streptomyces siamensis</name>
    <dbReference type="NCBI Taxonomy" id="1274986"/>
    <lineage>
        <taxon>Bacteria</taxon>
        <taxon>Bacillati</taxon>
        <taxon>Actinomycetota</taxon>
        <taxon>Actinomycetes</taxon>
        <taxon>Kitasatosporales</taxon>
        <taxon>Streptomycetaceae</taxon>
        <taxon>Streptomyces</taxon>
    </lineage>
</organism>
<keyword evidence="2" id="KW-1185">Reference proteome</keyword>
<evidence type="ECO:0000313" key="2">
    <source>
        <dbReference type="Proteomes" id="UP001501759"/>
    </source>
</evidence>
<gene>
    <name evidence="1" type="ORF">GCM10023335_73270</name>
</gene>
<evidence type="ECO:0000313" key="1">
    <source>
        <dbReference type="EMBL" id="GAA5031662.1"/>
    </source>
</evidence>
<comment type="caution">
    <text evidence="1">The sequence shown here is derived from an EMBL/GenBank/DDBJ whole genome shotgun (WGS) entry which is preliminary data.</text>
</comment>
<dbReference type="EMBL" id="BAABKB010000036">
    <property type="protein sequence ID" value="GAA5031662.1"/>
    <property type="molecule type" value="Genomic_DNA"/>
</dbReference>
<dbReference type="Proteomes" id="UP001501759">
    <property type="component" value="Unassembled WGS sequence"/>
</dbReference>
<sequence>MDFLVQYRKRLDRNEDKPLGCLHLRLASVHEEVLVDMAVAAQVLEAGVPRRLCVPASRSRPAPGRPSPRLRPRGTLTEVFTQEAGGTPDAGPPRRAGAELGDMGQVRSRLTSHDTIGTCVKDHKAAISRRSAFMVVLESQLIRPSRCLGIEATARVMRSAAEQHE</sequence>
<protein>
    <submittedName>
        <fullName evidence="1">Uncharacterized protein</fullName>
    </submittedName>
</protein>
<proteinExistence type="predicted"/>
<accession>A0ABP9JHA6</accession>
<reference evidence="2" key="1">
    <citation type="journal article" date="2019" name="Int. J. Syst. Evol. Microbiol.">
        <title>The Global Catalogue of Microorganisms (GCM) 10K type strain sequencing project: providing services to taxonomists for standard genome sequencing and annotation.</title>
        <authorList>
            <consortium name="The Broad Institute Genomics Platform"/>
            <consortium name="The Broad Institute Genome Sequencing Center for Infectious Disease"/>
            <person name="Wu L."/>
            <person name="Ma J."/>
        </authorList>
    </citation>
    <scope>NUCLEOTIDE SEQUENCE [LARGE SCALE GENOMIC DNA]</scope>
    <source>
        <strain evidence="2">JCM 18409</strain>
    </source>
</reference>
<name>A0ABP9JHA6_9ACTN</name>